<dbReference type="EMBL" id="RDRB01000007">
    <property type="protein sequence ID" value="ROT99409.1"/>
    <property type="molecule type" value="Genomic_DNA"/>
</dbReference>
<protein>
    <submittedName>
        <fullName evidence="2">Copper chaperone PCu(A)C</fullName>
    </submittedName>
</protein>
<dbReference type="PANTHER" id="PTHR36302">
    <property type="entry name" value="BLR7088 PROTEIN"/>
    <property type="match status" value="1"/>
</dbReference>
<sequence length="166" mass="17812">MRLLPILALTLLPLAAFADDSHDHDHDHDTDDHLTEAEGLRIIHGWARASDGPEAQVFMEIENTRDDTVVLTGAEADWAGAARLVGAPISVDGGTVPLEEMEIAAGTTFDLTPDTVYVLVEDLAAPLQEGDTVEIEVEFAEIGHVEIAVEVEAADARQHSHAGHSH</sequence>
<comment type="caution">
    <text evidence="2">The sequence shown here is derived from an EMBL/GenBank/DDBJ whole genome shotgun (WGS) entry which is preliminary data.</text>
</comment>
<organism evidence="2 3">
    <name type="scientific">Histidinibacterium lentulum</name>
    <dbReference type="NCBI Taxonomy" id="2480588"/>
    <lineage>
        <taxon>Bacteria</taxon>
        <taxon>Pseudomonadati</taxon>
        <taxon>Pseudomonadota</taxon>
        <taxon>Alphaproteobacteria</taxon>
        <taxon>Rhodobacterales</taxon>
        <taxon>Paracoccaceae</taxon>
        <taxon>Histidinibacterium</taxon>
    </lineage>
</organism>
<dbReference type="PANTHER" id="PTHR36302:SF1">
    <property type="entry name" value="COPPER CHAPERONE PCU(A)C"/>
    <property type="match status" value="1"/>
</dbReference>
<dbReference type="OrthoDB" id="9796962at2"/>
<dbReference type="Pfam" id="PF04314">
    <property type="entry name" value="PCuAC"/>
    <property type="match status" value="1"/>
</dbReference>
<dbReference type="Gene3D" id="2.60.40.1890">
    <property type="entry name" value="PCu(A)C copper chaperone"/>
    <property type="match status" value="1"/>
</dbReference>
<proteinExistence type="predicted"/>
<feature type="chain" id="PRO_5018088838" evidence="1">
    <location>
        <begin position="19"/>
        <end position="166"/>
    </location>
</feature>
<dbReference type="RefSeq" id="WP_123643004.1">
    <property type="nucleotide sequence ID" value="NZ_ML119087.1"/>
</dbReference>
<dbReference type="InterPro" id="IPR007410">
    <property type="entry name" value="LpqE-like"/>
</dbReference>
<dbReference type="Proteomes" id="UP000268016">
    <property type="component" value="Unassembled WGS sequence"/>
</dbReference>
<accession>A0A3N2QW98</accession>
<reference evidence="2 3" key="1">
    <citation type="submission" date="2018-10" db="EMBL/GenBank/DDBJ databases">
        <title>Histidinibacterium lentulum gen. nov., sp. nov., a marine bacterium from the culture broth of Picochlorum sp. 122.</title>
        <authorList>
            <person name="Wang G."/>
        </authorList>
    </citation>
    <scope>NUCLEOTIDE SEQUENCE [LARGE SCALE GENOMIC DNA]</scope>
    <source>
        <strain evidence="2 3">B17</strain>
    </source>
</reference>
<keyword evidence="1" id="KW-0732">Signal</keyword>
<feature type="signal peptide" evidence="1">
    <location>
        <begin position="1"/>
        <end position="18"/>
    </location>
</feature>
<dbReference type="InterPro" id="IPR058248">
    <property type="entry name" value="Lxx211020-like"/>
</dbReference>
<dbReference type="InterPro" id="IPR036182">
    <property type="entry name" value="PCuAC_sf"/>
</dbReference>
<evidence type="ECO:0000313" key="3">
    <source>
        <dbReference type="Proteomes" id="UP000268016"/>
    </source>
</evidence>
<evidence type="ECO:0000313" key="2">
    <source>
        <dbReference type="EMBL" id="ROT99409.1"/>
    </source>
</evidence>
<keyword evidence="3" id="KW-1185">Reference proteome</keyword>
<evidence type="ECO:0000256" key="1">
    <source>
        <dbReference type="SAM" id="SignalP"/>
    </source>
</evidence>
<gene>
    <name evidence="2" type="ORF">EAT49_14415</name>
</gene>
<dbReference type="SUPFAM" id="SSF110087">
    <property type="entry name" value="DR1885-like metal-binding protein"/>
    <property type="match status" value="1"/>
</dbReference>
<dbReference type="AlphaFoldDB" id="A0A3N2QW98"/>
<name>A0A3N2QW98_9RHOB</name>